<dbReference type="InterPro" id="IPR044876">
    <property type="entry name" value="HRDC_dom_sf"/>
</dbReference>
<dbReference type="SMART" id="SM00341">
    <property type="entry name" value="HRDC"/>
    <property type="match status" value="1"/>
</dbReference>
<dbReference type="Proteomes" id="UP000198555">
    <property type="component" value="Unassembled WGS sequence"/>
</dbReference>
<dbReference type="InterPro" id="IPR010997">
    <property type="entry name" value="HRDC-like_sf"/>
</dbReference>
<evidence type="ECO:0000259" key="1">
    <source>
        <dbReference type="PROSITE" id="PS50967"/>
    </source>
</evidence>
<keyword evidence="3" id="KW-1185">Reference proteome</keyword>
<dbReference type="GO" id="GO:0003676">
    <property type="term" value="F:nucleic acid binding"/>
    <property type="evidence" value="ECO:0007669"/>
    <property type="project" value="InterPro"/>
</dbReference>
<sequence length="147" mass="17249">MMKVKVLKIRIDDRFQITDEAIVNDYLSRFEIVNMNAKLVADEITYWSVLIYYNNKKNKVISSKTTVNSESELSEKEKIIYNKLKDWRADKAREAQLPAYIIFHNTHLMSIARHKPCTLDDLENVNGIEKRKVEKFGIEILEVLENA</sequence>
<dbReference type="RefSeq" id="WP_089770563.1">
    <property type="nucleotide sequence ID" value="NZ_FNWX01000034.1"/>
</dbReference>
<dbReference type="SUPFAM" id="SSF47819">
    <property type="entry name" value="HRDC-like"/>
    <property type="match status" value="1"/>
</dbReference>
<organism evidence="2 3">
    <name type="scientific">Epilithonimonas hominis</name>
    <dbReference type="NCBI Taxonomy" id="420404"/>
    <lineage>
        <taxon>Bacteria</taxon>
        <taxon>Pseudomonadati</taxon>
        <taxon>Bacteroidota</taxon>
        <taxon>Flavobacteriia</taxon>
        <taxon>Flavobacteriales</taxon>
        <taxon>Weeksellaceae</taxon>
        <taxon>Chryseobacterium group</taxon>
        <taxon>Epilithonimonas</taxon>
    </lineage>
</organism>
<dbReference type="Gene3D" id="1.10.150.80">
    <property type="entry name" value="HRDC domain"/>
    <property type="match status" value="1"/>
</dbReference>
<dbReference type="Pfam" id="PF00570">
    <property type="entry name" value="HRDC"/>
    <property type="match status" value="1"/>
</dbReference>
<dbReference type="STRING" id="420404.SAMN05421793_1342"/>
<dbReference type="InterPro" id="IPR002121">
    <property type="entry name" value="HRDC_dom"/>
</dbReference>
<dbReference type="GO" id="GO:0000166">
    <property type="term" value="F:nucleotide binding"/>
    <property type="evidence" value="ECO:0007669"/>
    <property type="project" value="InterPro"/>
</dbReference>
<accession>A0A1H6LA69</accession>
<feature type="domain" description="HRDC" evidence="1">
    <location>
        <begin position="74"/>
        <end position="147"/>
    </location>
</feature>
<gene>
    <name evidence="2" type="ORF">SAMN05421793_1342</name>
</gene>
<dbReference type="EMBL" id="FNWX01000034">
    <property type="protein sequence ID" value="SEH81380.1"/>
    <property type="molecule type" value="Genomic_DNA"/>
</dbReference>
<reference evidence="3" key="1">
    <citation type="submission" date="2016-10" db="EMBL/GenBank/DDBJ databases">
        <authorList>
            <person name="Varghese N."/>
            <person name="Submissions S."/>
        </authorList>
    </citation>
    <scope>NUCLEOTIDE SEQUENCE [LARGE SCALE GENOMIC DNA]</scope>
    <source>
        <strain evidence="3">DSM 19326</strain>
    </source>
</reference>
<name>A0A1H6LA69_9FLAO</name>
<evidence type="ECO:0000313" key="3">
    <source>
        <dbReference type="Proteomes" id="UP000198555"/>
    </source>
</evidence>
<dbReference type="AlphaFoldDB" id="A0A1H6LA69"/>
<proteinExistence type="predicted"/>
<protein>
    <submittedName>
        <fullName evidence="2">HRDC domain-containing protein</fullName>
    </submittedName>
</protein>
<dbReference type="PROSITE" id="PS50967">
    <property type="entry name" value="HRDC"/>
    <property type="match status" value="1"/>
</dbReference>
<evidence type="ECO:0000313" key="2">
    <source>
        <dbReference type="EMBL" id="SEH81380.1"/>
    </source>
</evidence>